<dbReference type="InParanoid" id="A0A0G4EGL3"/>
<proteinExistence type="predicted"/>
<dbReference type="VEuPathDB" id="CryptoDB:Vbra_7424"/>
<organism evidence="2 3">
    <name type="scientific">Vitrella brassicaformis (strain CCMP3155)</name>
    <dbReference type="NCBI Taxonomy" id="1169540"/>
    <lineage>
        <taxon>Eukaryota</taxon>
        <taxon>Sar</taxon>
        <taxon>Alveolata</taxon>
        <taxon>Colpodellida</taxon>
        <taxon>Vitrellaceae</taxon>
        <taxon>Vitrella</taxon>
    </lineage>
</organism>
<sequence length="641" mass="69615">MYDFHSLTALLAYLGFWVLVCPGSLQGVAGKPRRDVLDPPLELDFPIPFENTINALRENNGATRLAEFLANPPQTPGEKAAATLEALKPEPSPFLESTIPAAFDAIKNKEPLPTVVPGQKQSIPPLSQLKCNPAIKNCTDIASLTIPIGVTLRNIYDNSLVGDAQNVIGTFVNDLYNITVAKALGIPQPSTGLVTVNDGIKRLQLDPIYQRLYDTAIAVSTQTTVNKTDPIVQFLSNVTEFVLWNAYRRVDKDGELRLARAQQKNAVFSAIACAATGKKLAQCDRVLPTSSPDPILSLPFNISDPMFNLEAVAETLVFDFPACVEVTGHNLACLKNAGGQCVSGSANLQPEQFDAVYRRDRVLEEQFAEELRRGEIPLRGVVSDPVVGVDYGPFYTVPVKFRSFPNVKRLVFEPRSVEVSGVVAASIVISPQDPFDIARDLPSVLFPGFRPPFTFALQSGRGSECQSAASPGGGVPSPEVFEALGFEVSPVPLVPITPPEFLNDTTSPIEKACSCICVDVPPTSPVFVPGCIPCDDEFDRKNCDVTLEGLASVQQLCERGSLYENVFSRIQQQGTIGECNGVVEPNFCFFDFDIAARGIFDELKCNQTFAAQFPPERNSSSSMRTPDEALKAFFSRMGRPG</sequence>
<feature type="chain" id="PRO_5005187099" evidence="1">
    <location>
        <begin position="31"/>
        <end position="641"/>
    </location>
</feature>
<accession>A0A0G4EGL3</accession>
<name>A0A0G4EGL3_VITBC</name>
<gene>
    <name evidence="2" type="ORF">Vbra_7424</name>
</gene>
<dbReference type="EMBL" id="CDMY01000231">
    <property type="protein sequence ID" value="CEL95578.1"/>
    <property type="molecule type" value="Genomic_DNA"/>
</dbReference>
<feature type="signal peptide" evidence="1">
    <location>
        <begin position="1"/>
        <end position="30"/>
    </location>
</feature>
<reference evidence="2 3" key="1">
    <citation type="submission" date="2014-11" db="EMBL/GenBank/DDBJ databases">
        <authorList>
            <person name="Zhu J."/>
            <person name="Qi W."/>
            <person name="Song R."/>
        </authorList>
    </citation>
    <scope>NUCLEOTIDE SEQUENCE [LARGE SCALE GENOMIC DNA]</scope>
</reference>
<keyword evidence="3" id="KW-1185">Reference proteome</keyword>
<evidence type="ECO:0000313" key="3">
    <source>
        <dbReference type="Proteomes" id="UP000041254"/>
    </source>
</evidence>
<keyword evidence="1" id="KW-0732">Signal</keyword>
<evidence type="ECO:0000313" key="2">
    <source>
        <dbReference type="EMBL" id="CEL95578.1"/>
    </source>
</evidence>
<dbReference type="Proteomes" id="UP000041254">
    <property type="component" value="Unassembled WGS sequence"/>
</dbReference>
<protein>
    <submittedName>
        <fullName evidence="2">Uncharacterized protein</fullName>
    </submittedName>
</protein>
<evidence type="ECO:0000256" key="1">
    <source>
        <dbReference type="SAM" id="SignalP"/>
    </source>
</evidence>
<dbReference type="AlphaFoldDB" id="A0A0G4EGL3"/>
<dbReference type="PhylomeDB" id="A0A0G4EGL3"/>